<name>A0A2U3BB81_9VIBR</name>
<keyword evidence="2" id="KW-0408">Iron</keyword>
<dbReference type="GO" id="GO:0016151">
    <property type="term" value="F:nickel cation binding"/>
    <property type="evidence" value="ECO:0007669"/>
    <property type="project" value="InterPro"/>
</dbReference>
<feature type="binding site" evidence="2">
    <location>
        <position position="419"/>
    </location>
    <ligand>
        <name>Fe cation</name>
        <dbReference type="ChEBI" id="CHEBI:24875"/>
    </ligand>
</feature>
<dbReference type="Gene3D" id="1.10.645.10">
    <property type="entry name" value="Cytochrome-c3 Hydrogenase, chain B"/>
    <property type="match status" value="1"/>
</dbReference>
<evidence type="ECO:0000313" key="4">
    <source>
        <dbReference type="Proteomes" id="UP000245362"/>
    </source>
</evidence>
<feature type="binding site" evidence="2">
    <location>
        <position position="68"/>
    </location>
    <ligand>
        <name>Fe cation</name>
        <dbReference type="ChEBI" id="CHEBI:24875"/>
    </ligand>
</feature>
<gene>
    <name evidence="3" type="ORF">DI392_07180</name>
</gene>
<dbReference type="Pfam" id="PF00374">
    <property type="entry name" value="NiFeSe_Hases"/>
    <property type="match status" value="2"/>
</dbReference>
<comment type="caution">
    <text evidence="3">The sequence shown here is derived from an EMBL/GenBank/DDBJ whole genome shotgun (WGS) entry which is preliminary data.</text>
</comment>
<accession>A0A2U3BB81</accession>
<dbReference type="PROSITE" id="PS00508">
    <property type="entry name" value="NI_HGENASE_L_2"/>
    <property type="match status" value="1"/>
</dbReference>
<feature type="binding site" evidence="2">
    <location>
        <position position="371"/>
    </location>
    <ligand>
        <name>Mg(2+)</name>
        <dbReference type="ChEBI" id="CHEBI:18420"/>
    </ligand>
</feature>
<evidence type="ECO:0000256" key="2">
    <source>
        <dbReference type="PIRSR" id="PIRSR601501-1"/>
    </source>
</evidence>
<dbReference type="InterPro" id="IPR001501">
    <property type="entry name" value="Ni-dep_hyd_lsu"/>
</dbReference>
<dbReference type="OrthoDB" id="9761717at2"/>
<dbReference type="PANTHER" id="PTHR43600">
    <property type="entry name" value="COENZYME F420 HYDROGENASE, SUBUNIT ALPHA"/>
    <property type="match status" value="1"/>
</dbReference>
<keyword evidence="2" id="KW-0479">Metal-binding</keyword>
<dbReference type="AlphaFoldDB" id="A0A2U3BB81"/>
<sequence>MSTRKIEIKVPFITRVEGEASLELNAKGDKLDKLHMRIFEPPRLFEQFLVGKNYSDVPELAARICGICPMAYQLTSILALEKLFQLEVPEPVTQLRRVMNLAEWIQSHALHIHFLALPDFLGFSNGLEMAKVHPDIFNRGIRIQAFGNQVMSLLGGRSVHPIGLKVGGFEGLPKLDELLSLQGEAEEMRHLAESLVLFCASLERPDYSHSFDYVSLKSDEHYPINHGWIASASDINIEPEEYEDYFREHQEPHSTALYSLLHNSDYLVGPLARFNHNFAMLDSETRQLALQVGQSGESQNMFDSILIRALEIHYACQEIQRILSGFILPDAPFVPVTVRPGIACHATEAPRGLIYHRYEIDESGRVKNCTIIPPTSQNQARIECDLRDSVERFGLENSDEDLKLFCEQLIRNYDPCISCSTHFLKLKVTRENNR</sequence>
<reference evidence="3 4" key="1">
    <citation type="submission" date="2018-05" db="EMBL/GenBank/DDBJ databases">
        <title>Vibrio limimaris sp. nov., isolated from marine sediment.</title>
        <authorList>
            <person name="Li C.-M."/>
        </authorList>
    </citation>
    <scope>NUCLEOTIDE SEQUENCE [LARGE SCALE GENOMIC DNA]</scope>
    <source>
        <strain evidence="3 4">E4404</strain>
    </source>
</reference>
<feature type="binding site" evidence="2">
    <location>
        <position position="416"/>
    </location>
    <ligand>
        <name>Ni(2+)</name>
        <dbReference type="ChEBI" id="CHEBI:49786"/>
    </ligand>
</feature>
<keyword evidence="2" id="KW-0460">Magnesium</keyword>
<keyword evidence="2" id="KW-0533">Nickel</keyword>
<proteinExistence type="predicted"/>
<keyword evidence="4" id="KW-1185">Reference proteome</keyword>
<evidence type="ECO:0000313" key="3">
    <source>
        <dbReference type="EMBL" id="PWI33974.1"/>
    </source>
</evidence>
<comment type="cofactor">
    <cofactor evidence="2">
        <name>Ni(2+)</name>
        <dbReference type="ChEBI" id="CHEBI:49786"/>
    </cofactor>
</comment>
<dbReference type="InterPro" id="IPR018194">
    <property type="entry name" value="Ni-dep_hyd_lsu_Ni_BS"/>
</dbReference>
<organism evidence="3 4">
    <name type="scientific">Vibrio albus</name>
    <dbReference type="NCBI Taxonomy" id="2200953"/>
    <lineage>
        <taxon>Bacteria</taxon>
        <taxon>Pseudomonadati</taxon>
        <taxon>Pseudomonadota</taxon>
        <taxon>Gammaproteobacteria</taxon>
        <taxon>Vibrionales</taxon>
        <taxon>Vibrionaceae</taxon>
        <taxon>Vibrio</taxon>
    </lineage>
</organism>
<dbReference type="RefSeq" id="WP_109319226.1">
    <property type="nucleotide sequence ID" value="NZ_QFWT01000003.1"/>
</dbReference>
<dbReference type="GO" id="GO:0008901">
    <property type="term" value="F:ferredoxin hydrogenase activity"/>
    <property type="evidence" value="ECO:0007669"/>
    <property type="project" value="InterPro"/>
</dbReference>
<feature type="binding site" evidence="2">
    <location>
        <position position="46"/>
    </location>
    <ligand>
        <name>Mg(2+)</name>
        <dbReference type="ChEBI" id="CHEBI:18420"/>
    </ligand>
</feature>
<dbReference type="EMBL" id="QFWT01000003">
    <property type="protein sequence ID" value="PWI33974.1"/>
    <property type="molecule type" value="Genomic_DNA"/>
</dbReference>
<feature type="binding site" evidence="2">
    <location>
        <position position="68"/>
    </location>
    <ligand>
        <name>Ni(2+)</name>
        <dbReference type="ChEBI" id="CHEBI:49786"/>
    </ligand>
</feature>
<dbReference type="SUPFAM" id="SSF56762">
    <property type="entry name" value="HydB/Nqo4-like"/>
    <property type="match status" value="1"/>
</dbReference>
<comment type="cofactor">
    <cofactor evidence="2">
        <name>Fe cation</name>
        <dbReference type="ChEBI" id="CHEBI:24875"/>
    </cofactor>
</comment>
<dbReference type="Proteomes" id="UP000245362">
    <property type="component" value="Unassembled WGS sequence"/>
</dbReference>
<feature type="binding site" evidence="2">
    <location>
        <position position="65"/>
    </location>
    <ligand>
        <name>Ni(2+)</name>
        <dbReference type="ChEBI" id="CHEBI:49786"/>
    </ligand>
</feature>
<dbReference type="PANTHER" id="PTHR43600:SF4">
    <property type="entry name" value="CYTOSOLIC NIFE-HYDROGENASE, ALPHA SUBUNIT"/>
    <property type="match status" value="1"/>
</dbReference>
<protein>
    <submittedName>
        <fullName evidence="3">Ni/Fe hydrogenase subunit alpha</fullName>
    </submittedName>
</protein>
<keyword evidence="1" id="KW-0560">Oxidoreductase</keyword>
<feature type="binding site" evidence="2">
    <location>
        <position position="422"/>
    </location>
    <ligand>
        <name>Mg(2+)</name>
        <dbReference type="ChEBI" id="CHEBI:18420"/>
    </ligand>
</feature>
<evidence type="ECO:0000256" key="1">
    <source>
        <dbReference type="ARBA" id="ARBA00023002"/>
    </source>
</evidence>
<dbReference type="InterPro" id="IPR029014">
    <property type="entry name" value="NiFe-Hase_large"/>
</dbReference>